<dbReference type="EMBL" id="MH001447">
    <property type="protein sequence ID" value="AVO21465.1"/>
    <property type="molecule type" value="Genomic_DNA"/>
</dbReference>
<accession>A0A2P1JQN4</accession>
<gene>
    <name evidence="4" type="primary">68</name>
    <name evidence="4" type="ORF">PBI_NILO_68</name>
</gene>
<feature type="domain" description="Helicase ATP-binding" evidence="2">
    <location>
        <begin position="20"/>
        <end position="230"/>
    </location>
</feature>
<dbReference type="PROSITE" id="PS51194">
    <property type="entry name" value="HELICASE_CTER"/>
    <property type="match status" value="1"/>
</dbReference>
<dbReference type="PROSITE" id="PS00690">
    <property type="entry name" value="DEAH_ATP_HELICASE"/>
    <property type="match status" value="1"/>
</dbReference>
<keyword evidence="1" id="KW-0378">Hydrolase</keyword>
<dbReference type="Proteomes" id="UP000241715">
    <property type="component" value="Segment"/>
</dbReference>
<dbReference type="SMART" id="SM00490">
    <property type="entry name" value="HELICc"/>
    <property type="match status" value="1"/>
</dbReference>
<dbReference type="SMART" id="SM00487">
    <property type="entry name" value="DEXDc"/>
    <property type="match status" value="1"/>
</dbReference>
<dbReference type="SUPFAM" id="SSF52540">
    <property type="entry name" value="P-loop containing nucleoside triphosphate hydrolases"/>
    <property type="match status" value="2"/>
</dbReference>
<dbReference type="GO" id="GO:0005524">
    <property type="term" value="F:ATP binding"/>
    <property type="evidence" value="ECO:0007669"/>
    <property type="project" value="InterPro"/>
</dbReference>
<dbReference type="InterPro" id="IPR049730">
    <property type="entry name" value="SNF2/RAD54-like_C"/>
</dbReference>
<dbReference type="InterPro" id="IPR027417">
    <property type="entry name" value="P-loop_NTPase"/>
</dbReference>
<dbReference type="Gene3D" id="3.40.50.10810">
    <property type="entry name" value="Tandem AAA-ATPase domain"/>
    <property type="match status" value="1"/>
</dbReference>
<dbReference type="InterPro" id="IPR002464">
    <property type="entry name" value="DNA/RNA_helicase_DEAH_CS"/>
</dbReference>
<keyword evidence="4" id="KW-0067">ATP-binding</keyword>
<evidence type="ECO:0000313" key="5">
    <source>
        <dbReference type="Proteomes" id="UP000241715"/>
    </source>
</evidence>
<evidence type="ECO:0000313" key="4">
    <source>
        <dbReference type="EMBL" id="AVO21465.1"/>
    </source>
</evidence>
<sequence>MPQSDLGVALHSRPFQLAGARFAMRHKNVLIADEPGLGKTIQAIAAVTGNKTTGSVLIVAPKTAAYVTWPAELRRWLHDLAPDDPVRIITGNADKRTRIALLRDTVKWETSSQRAGQRQWVIVSPNYLRFKIECDDKGRYVHDDKGNKIITPVREALKPLLYIQWAAVIVDEAHETLAGATGNLKKQSAQSRGLRLLDIRDDGMRIALSGTPFRGKHENIWGILNWIDPVEYNANGGPNSYWKWVYRYFQVYHDDVFDTDVIGKLRSERDLRAALKPYMIRRTKKKVLPELPDKQYGGTPLYPKKKPPKELLDAVARAAEEQKANPKARLGYRKAQAKLAGWYDKNNPVAVWLPMDGKQRTAYNQMKTQAMANIEGGTLLANSLLAEMTRLKQFANSYGRLDEQGNYHPDMPSNKFDWILQFLNERGIYGPEPSGNRIIIASQFTKHINLFAQVLLEQYKIPNYKITGATSADERLRIQEEFQSGQTPAGKPSPEVLLLNTKAGGVGITLDAADDMIVVDSTHNVDDQVQLEDRIHRISRIHSVTIWNLVTKGTIDEKILRATRKTGRSLKRILDTPEAAKDLLES</sequence>
<dbReference type="InterPro" id="IPR014001">
    <property type="entry name" value="Helicase_ATP-bd"/>
</dbReference>
<dbReference type="PROSITE" id="PS51192">
    <property type="entry name" value="HELICASE_ATP_BIND_1"/>
    <property type="match status" value="1"/>
</dbReference>
<name>A0A2P1JQN4_9CAUD</name>
<dbReference type="CDD" id="cd18793">
    <property type="entry name" value="SF2_C_SNF"/>
    <property type="match status" value="1"/>
</dbReference>
<evidence type="ECO:0000259" key="2">
    <source>
        <dbReference type="PROSITE" id="PS51192"/>
    </source>
</evidence>
<dbReference type="Pfam" id="PF00176">
    <property type="entry name" value="SNF2-rel_dom"/>
    <property type="match status" value="1"/>
</dbReference>
<proteinExistence type="predicted"/>
<dbReference type="GO" id="GO:0004386">
    <property type="term" value="F:helicase activity"/>
    <property type="evidence" value="ECO:0007669"/>
    <property type="project" value="UniProtKB-KW"/>
</dbReference>
<dbReference type="Pfam" id="PF00271">
    <property type="entry name" value="Helicase_C"/>
    <property type="match status" value="1"/>
</dbReference>
<dbReference type="Gene3D" id="3.40.50.300">
    <property type="entry name" value="P-loop containing nucleotide triphosphate hydrolases"/>
    <property type="match status" value="1"/>
</dbReference>
<evidence type="ECO:0000256" key="1">
    <source>
        <dbReference type="ARBA" id="ARBA00022801"/>
    </source>
</evidence>
<dbReference type="InterPro" id="IPR038718">
    <property type="entry name" value="SNF2-like_sf"/>
</dbReference>
<dbReference type="GO" id="GO:0016787">
    <property type="term" value="F:hydrolase activity"/>
    <property type="evidence" value="ECO:0007669"/>
    <property type="project" value="UniProtKB-KW"/>
</dbReference>
<dbReference type="PANTHER" id="PTHR10799">
    <property type="entry name" value="SNF2/RAD54 HELICASE FAMILY"/>
    <property type="match status" value="1"/>
</dbReference>
<dbReference type="InterPro" id="IPR000330">
    <property type="entry name" value="SNF2_N"/>
</dbReference>
<keyword evidence="4" id="KW-0347">Helicase</keyword>
<protein>
    <submittedName>
        <fullName evidence="4">DNA helicase</fullName>
    </submittedName>
</protein>
<keyword evidence="4" id="KW-0547">Nucleotide-binding</keyword>
<reference evidence="4 5" key="1">
    <citation type="submission" date="2018-02" db="EMBL/GenBank/DDBJ databases">
        <authorList>
            <person name="Jacobs-Sera D."/>
            <person name="Tolvo J."/>
            <person name="Hosage E."/>
            <person name="Erazo J."/>
            <person name="Burch A."/>
            <person name="Garlena R.A."/>
            <person name="Russell D.A."/>
            <person name="Pope W.H."/>
            <person name="Hatfull G.F."/>
        </authorList>
    </citation>
    <scope>NUCLEOTIDE SEQUENCE [LARGE SCALE GENOMIC DNA]</scope>
</reference>
<evidence type="ECO:0000259" key="3">
    <source>
        <dbReference type="PROSITE" id="PS51194"/>
    </source>
</evidence>
<organism evidence="4 5">
    <name type="scientific">Mycobacterium phage Nilo</name>
    <dbReference type="NCBI Taxonomy" id="2108129"/>
    <lineage>
        <taxon>Viruses</taxon>
        <taxon>Duplodnaviria</taxon>
        <taxon>Heunggongvirae</taxon>
        <taxon>Uroviricota</taxon>
        <taxon>Caudoviricetes</taxon>
        <taxon>Papyrusvirus</taxon>
        <taxon>Papyrusvirus send513</taxon>
    </lineage>
</organism>
<feature type="domain" description="Helicase C-terminal" evidence="3">
    <location>
        <begin position="415"/>
        <end position="584"/>
    </location>
</feature>
<dbReference type="InterPro" id="IPR001650">
    <property type="entry name" value="Helicase_C-like"/>
</dbReference>